<dbReference type="PANTHER" id="PTHR46450:SF1">
    <property type="entry name" value="INACTIVE HISTONE-LYSINE N-METHYLTRANSFERASE SUVR1-RELATED"/>
    <property type="match status" value="1"/>
</dbReference>
<sequence length="358" mass="40909">MEPNPRFSKAFRDMKAIGITEDKVQLVLKKLLKLYDKKWKFIEEENYRVPADAIVDRDDTQECEKKPNGGDDVENFDEESEMHVVPQSLKRLRLRGREGQMSSPSKMEQDATSPATLMVDRRVDLSPPRAVTETEFRQLRVSKSVANTVQSATFSKQKIEKVCKSTFQQQGEYQKPRIGTGQRQNVVNLNLVAVEVKFQEVKVEECEIVEAKSEEVAGRHDMGVDEAQNLYATNEFHQDNKVVEDPDFVTKEFLEKDTSDQLHAFSNVLQQESNIILNEPPEDICMQEVIEVAQSDFEQVEGEGCELEAANIKETENSSPIFSYANQAKIVFPTQVQIIEFVIMKNICTPYLTKNTPF</sequence>
<dbReference type="InterPro" id="IPR043017">
    <property type="entry name" value="WIYLD_dom_sf"/>
</dbReference>
<dbReference type="Pfam" id="PF10440">
    <property type="entry name" value="WIYLD"/>
    <property type="match status" value="1"/>
</dbReference>
<dbReference type="InterPro" id="IPR018848">
    <property type="entry name" value="WIYLD_domain"/>
</dbReference>
<keyword evidence="2" id="KW-0808">Transferase</keyword>
<gene>
    <name evidence="2" type="ORF">HS088_TW07G01103</name>
</gene>
<evidence type="ECO:0000313" key="3">
    <source>
        <dbReference type="Proteomes" id="UP000593562"/>
    </source>
</evidence>
<reference evidence="2 3" key="1">
    <citation type="journal article" date="2020" name="Nat. Commun.">
        <title>Genome of Tripterygium wilfordii and identification of cytochrome P450 involved in triptolide biosynthesis.</title>
        <authorList>
            <person name="Tu L."/>
            <person name="Su P."/>
            <person name="Zhang Z."/>
            <person name="Gao L."/>
            <person name="Wang J."/>
            <person name="Hu T."/>
            <person name="Zhou J."/>
            <person name="Zhang Y."/>
            <person name="Zhao Y."/>
            <person name="Liu Y."/>
            <person name="Song Y."/>
            <person name="Tong Y."/>
            <person name="Lu Y."/>
            <person name="Yang J."/>
            <person name="Xu C."/>
            <person name="Jia M."/>
            <person name="Peters R.J."/>
            <person name="Huang L."/>
            <person name="Gao W."/>
        </authorList>
    </citation>
    <scope>NUCLEOTIDE SEQUENCE [LARGE SCALE GENOMIC DNA]</scope>
    <source>
        <strain evidence="3">cv. XIE 37</strain>
        <tissue evidence="2">Leaf</tissue>
    </source>
</reference>
<dbReference type="EMBL" id="JAAARO010000007">
    <property type="protein sequence ID" value="KAF5745513.1"/>
    <property type="molecule type" value="Genomic_DNA"/>
</dbReference>
<name>A0A7J7DGT0_TRIWF</name>
<evidence type="ECO:0000313" key="2">
    <source>
        <dbReference type="EMBL" id="KAF5745513.1"/>
    </source>
</evidence>
<keyword evidence="2" id="KW-0489">Methyltransferase</keyword>
<protein>
    <submittedName>
        <fullName evidence="2">Histone-lysine N-methyltransferase SUVR2 isoform X3</fullName>
    </submittedName>
</protein>
<evidence type="ECO:0000259" key="1">
    <source>
        <dbReference type="Pfam" id="PF10440"/>
    </source>
</evidence>
<keyword evidence="3" id="KW-1185">Reference proteome</keyword>
<organism evidence="2 3">
    <name type="scientific">Tripterygium wilfordii</name>
    <name type="common">Thunder God vine</name>
    <dbReference type="NCBI Taxonomy" id="458696"/>
    <lineage>
        <taxon>Eukaryota</taxon>
        <taxon>Viridiplantae</taxon>
        <taxon>Streptophyta</taxon>
        <taxon>Embryophyta</taxon>
        <taxon>Tracheophyta</taxon>
        <taxon>Spermatophyta</taxon>
        <taxon>Magnoliopsida</taxon>
        <taxon>eudicotyledons</taxon>
        <taxon>Gunneridae</taxon>
        <taxon>Pentapetalae</taxon>
        <taxon>rosids</taxon>
        <taxon>fabids</taxon>
        <taxon>Celastrales</taxon>
        <taxon>Celastraceae</taxon>
        <taxon>Tripterygium</taxon>
    </lineage>
</organism>
<comment type="caution">
    <text evidence="2">The sequence shown here is derived from an EMBL/GenBank/DDBJ whole genome shotgun (WGS) entry which is preliminary data.</text>
</comment>
<dbReference type="GO" id="GO:0032259">
    <property type="term" value="P:methylation"/>
    <property type="evidence" value="ECO:0007669"/>
    <property type="project" value="UniProtKB-KW"/>
</dbReference>
<accession>A0A7J7DGT0</accession>
<feature type="domain" description="WIYLD" evidence="1">
    <location>
        <begin position="6"/>
        <end position="59"/>
    </location>
</feature>
<dbReference type="AlphaFoldDB" id="A0A7J7DGT0"/>
<dbReference type="Proteomes" id="UP000593562">
    <property type="component" value="Unassembled WGS sequence"/>
</dbReference>
<dbReference type="GO" id="GO:0008168">
    <property type="term" value="F:methyltransferase activity"/>
    <property type="evidence" value="ECO:0007669"/>
    <property type="project" value="UniProtKB-KW"/>
</dbReference>
<proteinExistence type="predicted"/>
<dbReference type="InParanoid" id="A0A7J7DGT0"/>
<dbReference type="PANTHER" id="PTHR46450">
    <property type="entry name" value="INACTIVE HISTONE-LYSINE N-METHYLTRANSFERASE SUVR1-RELATED"/>
    <property type="match status" value="1"/>
</dbReference>
<dbReference type="Gene3D" id="1.10.8.850">
    <property type="entry name" value="Histone-lysine N methyltransferase , C-terminal domain-like"/>
    <property type="match status" value="1"/>
</dbReference>